<reference evidence="7" key="3">
    <citation type="submission" date="2025-09" db="UniProtKB">
        <authorList>
            <consortium name="Ensembl"/>
        </authorList>
    </citation>
    <scope>IDENTIFICATION</scope>
</reference>
<dbReference type="InterPro" id="IPR000742">
    <property type="entry name" value="EGF"/>
</dbReference>
<protein>
    <recommendedName>
        <fullName evidence="6">EGF-like domain-containing protein</fullName>
    </recommendedName>
</protein>
<dbReference type="GO" id="GO:0005737">
    <property type="term" value="C:cytoplasm"/>
    <property type="evidence" value="ECO:0007669"/>
    <property type="project" value="TreeGrafter"/>
</dbReference>
<dbReference type="STRING" id="62062.ENSHHUP00000021792"/>
<keyword evidence="8" id="KW-1185">Reference proteome</keyword>
<dbReference type="GO" id="GO:0008201">
    <property type="term" value="F:heparin binding"/>
    <property type="evidence" value="ECO:0007669"/>
    <property type="project" value="TreeGrafter"/>
</dbReference>
<dbReference type="Pfam" id="PF07645">
    <property type="entry name" value="EGF_CA"/>
    <property type="match status" value="1"/>
</dbReference>
<dbReference type="AlphaFoldDB" id="A0A4W5KY73"/>
<comment type="caution">
    <text evidence="5">Lacks conserved residue(s) required for the propagation of feature annotation.</text>
</comment>
<reference evidence="8" key="1">
    <citation type="submission" date="2018-06" db="EMBL/GenBank/DDBJ databases">
        <title>Genome assembly of Danube salmon.</title>
        <authorList>
            <person name="Macqueen D.J."/>
            <person name="Gundappa M.K."/>
        </authorList>
    </citation>
    <scope>NUCLEOTIDE SEQUENCE [LARGE SCALE GENOMIC DNA]</scope>
</reference>
<dbReference type="PANTHER" id="PTHR24042">
    <property type="entry name" value="NEL HOMOLOG"/>
    <property type="match status" value="1"/>
</dbReference>
<organism evidence="7 8">
    <name type="scientific">Hucho hucho</name>
    <name type="common">huchen</name>
    <dbReference type="NCBI Taxonomy" id="62062"/>
    <lineage>
        <taxon>Eukaryota</taxon>
        <taxon>Metazoa</taxon>
        <taxon>Chordata</taxon>
        <taxon>Craniata</taxon>
        <taxon>Vertebrata</taxon>
        <taxon>Euteleostomi</taxon>
        <taxon>Actinopterygii</taxon>
        <taxon>Neopterygii</taxon>
        <taxon>Teleostei</taxon>
        <taxon>Protacanthopterygii</taxon>
        <taxon>Salmoniformes</taxon>
        <taxon>Salmonidae</taxon>
        <taxon>Salmoninae</taxon>
        <taxon>Hucho</taxon>
    </lineage>
</organism>
<sequence length="99" mass="10937">MCVNTPGSFMCICHTGYIRIDDYSCTEHDECTTGLHRCDENAICFNTVGGHSCSCKPGYVGNGTVCRGETHTRIHTHFTLSGHTKHHLPSYCMSRKAPT</sequence>
<dbReference type="SMART" id="SM00179">
    <property type="entry name" value="EGF_CA"/>
    <property type="match status" value="2"/>
</dbReference>
<evidence type="ECO:0000256" key="1">
    <source>
        <dbReference type="ARBA" id="ARBA00022536"/>
    </source>
</evidence>
<dbReference type="PROSITE" id="PS01186">
    <property type="entry name" value="EGF_2"/>
    <property type="match status" value="1"/>
</dbReference>
<dbReference type="SMART" id="SM00181">
    <property type="entry name" value="EGF"/>
    <property type="match status" value="1"/>
</dbReference>
<evidence type="ECO:0000256" key="5">
    <source>
        <dbReference type="PROSITE-ProRule" id="PRU00076"/>
    </source>
</evidence>
<dbReference type="FunFam" id="2.10.25.10:FF:000111">
    <property type="entry name" value="Protein kinase C-binding protein NELL2"/>
    <property type="match status" value="1"/>
</dbReference>
<dbReference type="GO" id="GO:0005509">
    <property type="term" value="F:calcium ion binding"/>
    <property type="evidence" value="ECO:0007669"/>
    <property type="project" value="InterPro"/>
</dbReference>
<dbReference type="Pfam" id="PF12947">
    <property type="entry name" value="EGF_3"/>
    <property type="match status" value="1"/>
</dbReference>
<keyword evidence="4" id="KW-0325">Glycoprotein</keyword>
<name>A0A4W5KY73_9TELE</name>
<keyword evidence="3" id="KW-1015">Disulfide bond</keyword>
<dbReference type="SUPFAM" id="SSF57184">
    <property type="entry name" value="Growth factor receptor domain"/>
    <property type="match status" value="1"/>
</dbReference>
<dbReference type="GO" id="GO:0005080">
    <property type="term" value="F:protein kinase C binding"/>
    <property type="evidence" value="ECO:0007669"/>
    <property type="project" value="TreeGrafter"/>
</dbReference>
<dbReference type="InterPro" id="IPR001881">
    <property type="entry name" value="EGF-like_Ca-bd_dom"/>
</dbReference>
<dbReference type="InterPro" id="IPR024731">
    <property type="entry name" value="NELL2-like_EGF"/>
</dbReference>
<dbReference type="InterPro" id="IPR049883">
    <property type="entry name" value="NOTCH1_EGF-like"/>
</dbReference>
<proteinExistence type="predicted"/>
<dbReference type="Proteomes" id="UP000314982">
    <property type="component" value="Unassembled WGS sequence"/>
</dbReference>
<dbReference type="InterPro" id="IPR009030">
    <property type="entry name" value="Growth_fac_rcpt_cys_sf"/>
</dbReference>
<dbReference type="Gene3D" id="2.10.25.10">
    <property type="entry name" value="Laminin"/>
    <property type="match status" value="2"/>
</dbReference>
<dbReference type="CDD" id="cd00054">
    <property type="entry name" value="EGF_CA"/>
    <property type="match status" value="1"/>
</dbReference>
<evidence type="ECO:0000313" key="7">
    <source>
        <dbReference type="Ensembl" id="ENSHHUP00000021792.1"/>
    </source>
</evidence>
<dbReference type="InterPro" id="IPR051586">
    <property type="entry name" value="PKC-binding_NELL"/>
</dbReference>
<evidence type="ECO:0000313" key="8">
    <source>
        <dbReference type="Proteomes" id="UP000314982"/>
    </source>
</evidence>
<evidence type="ECO:0000256" key="4">
    <source>
        <dbReference type="ARBA" id="ARBA00023180"/>
    </source>
</evidence>
<dbReference type="GO" id="GO:0005615">
    <property type="term" value="C:extracellular space"/>
    <property type="evidence" value="ECO:0007669"/>
    <property type="project" value="TreeGrafter"/>
</dbReference>
<evidence type="ECO:0000259" key="6">
    <source>
        <dbReference type="PROSITE" id="PS50026"/>
    </source>
</evidence>
<reference evidence="7" key="2">
    <citation type="submission" date="2025-08" db="UniProtKB">
        <authorList>
            <consortium name="Ensembl"/>
        </authorList>
    </citation>
    <scope>IDENTIFICATION</scope>
</reference>
<evidence type="ECO:0000256" key="2">
    <source>
        <dbReference type="ARBA" id="ARBA00022737"/>
    </source>
</evidence>
<keyword evidence="2" id="KW-0677">Repeat</keyword>
<keyword evidence="1 5" id="KW-0245">EGF-like domain</keyword>
<feature type="domain" description="EGF-like" evidence="6">
    <location>
        <begin position="27"/>
        <end position="67"/>
    </location>
</feature>
<dbReference type="PROSITE" id="PS50026">
    <property type="entry name" value="EGF_3"/>
    <property type="match status" value="1"/>
</dbReference>
<evidence type="ECO:0000256" key="3">
    <source>
        <dbReference type="ARBA" id="ARBA00023157"/>
    </source>
</evidence>
<dbReference type="PANTHER" id="PTHR24042:SF0">
    <property type="entry name" value="PROTEIN KINASE C-BINDING PROTEIN NELL2"/>
    <property type="match status" value="1"/>
</dbReference>
<dbReference type="Ensembl" id="ENSHHUT00000022611.1">
    <property type="protein sequence ID" value="ENSHHUP00000021792.1"/>
    <property type="gene ID" value="ENSHHUG00000013656.1"/>
</dbReference>
<accession>A0A4W5KY73</accession>
<dbReference type="GeneTree" id="ENSGT00810000125439"/>